<dbReference type="EMBL" id="JTHE03000094">
    <property type="protein sequence ID" value="MCM1984410.1"/>
    <property type="molecule type" value="Genomic_DNA"/>
</dbReference>
<sequence>MNMWAPLLAQSSGQAAEKTADQAKQILAELTTWKFFQAVILIVAAFLIIKAVDKCVLWLSEKVARDWRLRVMQFLPFLRTSVLAFTVVSLMNLFLNLSRENILAVTGTVAVALGFAFKDYASSIIAGLVGLFEAPYRVGDRVQIGDYYGEVTSFGLRGIRLRTPSDTYVTIPHNQIWNQAIANANMGQLEAQVVTRFYLDHHVDVQQVKDILYRVAYTSRYTHLKLPIMVVMEEKSWGSYFKLKCYPIDARDEFNFQTDLTLRAKAAFVKAHIPYPRLLDVKFDPQRSPTDSP</sequence>
<dbReference type="Pfam" id="PF00924">
    <property type="entry name" value="MS_channel_2nd"/>
    <property type="match status" value="1"/>
</dbReference>
<dbReference type="InterPro" id="IPR023408">
    <property type="entry name" value="MscS_beta-dom_sf"/>
</dbReference>
<proteinExistence type="inferred from homology"/>
<dbReference type="Pfam" id="PF21082">
    <property type="entry name" value="MS_channel_3rd"/>
    <property type="match status" value="1"/>
</dbReference>
<dbReference type="RefSeq" id="WP_166283126.1">
    <property type="nucleotide sequence ID" value="NZ_JTHE03000094.1"/>
</dbReference>
<dbReference type="InterPro" id="IPR010920">
    <property type="entry name" value="LSM_dom_sf"/>
</dbReference>
<dbReference type="GO" id="GO:0012505">
    <property type="term" value="C:endomembrane system"/>
    <property type="evidence" value="ECO:0007669"/>
    <property type="project" value="UniProtKB-SubCell"/>
</dbReference>
<evidence type="ECO:0000256" key="1">
    <source>
        <dbReference type="ARBA" id="ARBA00004127"/>
    </source>
</evidence>
<dbReference type="PANTHER" id="PTHR30221:SF1">
    <property type="entry name" value="SMALL-CONDUCTANCE MECHANOSENSITIVE CHANNEL"/>
    <property type="match status" value="1"/>
</dbReference>
<evidence type="ECO:0000256" key="4">
    <source>
        <dbReference type="ARBA" id="ARBA00022989"/>
    </source>
</evidence>
<evidence type="ECO:0000256" key="5">
    <source>
        <dbReference type="ARBA" id="ARBA00023136"/>
    </source>
</evidence>
<keyword evidence="4 6" id="KW-1133">Transmembrane helix</keyword>
<accession>A0ABD4T7J9</accession>
<dbReference type="Proteomes" id="UP000031561">
    <property type="component" value="Unassembled WGS sequence"/>
</dbReference>
<dbReference type="InterPro" id="IPR045275">
    <property type="entry name" value="MscS_archaea/bacteria_type"/>
</dbReference>
<evidence type="ECO:0000256" key="6">
    <source>
        <dbReference type="SAM" id="Phobius"/>
    </source>
</evidence>
<keyword evidence="10" id="KW-1185">Reference proteome</keyword>
<protein>
    <submittedName>
        <fullName evidence="9">Mechanosensitive ion channel family protein</fullName>
    </submittedName>
</protein>
<evidence type="ECO:0000256" key="3">
    <source>
        <dbReference type="ARBA" id="ARBA00022692"/>
    </source>
</evidence>
<keyword evidence="3 6" id="KW-0812">Transmembrane</keyword>
<dbReference type="AlphaFoldDB" id="A0ABD4T7J9"/>
<comment type="similarity">
    <text evidence="2">Belongs to the MscS (TC 1.A.23) family.</text>
</comment>
<dbReference type="Gene3D" id="1.10.287.1260">
    <property type="match status" value="1"/>
</dbReference>
<feature type="transmembrane region" description="Helical" evidence="6">
    <location>
        <begin position="35"/>
        <end position="53"/>
    </location>
</feature>
<evidence type="ECO:0000259" key="8">
    <source>
        <dbReference type="Pfam" id="PF21082"/>
    </source>
</evidence>
<dbReference type="InterPro" id="IPR049278">
    <property type="entry name" value="MS_channel_C"/>
</dbReference>
<evidence type="ECO:0000313" key="9">
    <source>
        <dbReference type="EMBL" id="MCM1984410.1"/>
    </source>
</evidence>
<feature type="transmembrane region" description="Helical" evidence="6">
    <location>
        <begin position="74"/>
        <end position="95"/>
    </location>
</feature>
<gene>
    <name evidence="9" type="ORF">QQ91_0016430</name>
</gene>
<dbReference type="InterPro" id="IPR006685">
    <property type="entry name" value="MscS_channel_2nd"/>
</dbReference>
<evidence type="ECO:0000313" key="10">
    <source>
        <dbReference type="Proteomes" id="UP000031561"/>
    </source>
</evidence>
<dbReference type="SUPFAM" id="SSF50182">
    <property type="entry name" value="Sm-like ribonucleoproteins"/>
    <property type="match status" value="1"/>
</dbReference>
<name>A0ABD4T7J9_9CYAN</name>
<dbReference type="InterPro" id="IPR011014">
    <property type="entry name" value="MscS_channel_TM-2"/>
</dbReference>
<reference evidence="9 10" key="1">
    <citation type="journal article" date="2015" name="Genome Announc.">
        <title>Draft Genome Sequence of Filamentous Marine Cyanobacterium Lyngbya confervoides Strain BDU141951.</title>
        <authorList>
            <person name="Chandrababunaidu M.M."/>
            <person name="Sen D."/>
            <person name="Tripathy S."/>
        </authorList>
    </citation>
    <scope>NUCLEOTIDE SEQUENCE [LARGE SCALE GENOMIC DNA]</scope>
    <source>
        <strain evidence="9 10">BDU141951</strain>
    </source>
</reference>
<comment type="subcellular location">
    <subcellularLocation>
        <location evidence="1">Endomembrane system</location>
        <topology evidence="1">Multi-pass membrane protein</topology>
    </subcellularLocation>
</comment>
<organism evidence="9 10">
    <name type="scientific">Lyngbya confervoides BDU141951</name>
    <dbReference type="NCBI Taxonomy" id="1574623"/>
    <lineage>
        <taxon>Bacteria</taxon>
        <taxon>Bacillati</taxon>
        <taxon>Cyanobacteriota</taxon>
        <taxon>Cyanophyceae</taxon>
        <taxon>Oscillatoriophycideae</taxon>
        <taxon>Oscillatoriales</taxon>
        <taxon>Microcoleaceae</taxon>
        <taxon>Lyngbya</taxon>
    </lineage>
</organism>
<dbReference type="PANTHER" id="PTHR30221">
    <property type="entry name" value="SMALL-CONDUCTANCE MECHANOSENSITIVE CHANNEL"/>
    <property type="match status" value="1"/>
</dbReference>
<comment type="caution">
    <text evidence="9">The sequence shown here is derived from an EMBL/GenBank/DDBJ whole genome shotgun (WGS) entry which is preliminary data.</text>
</comment>
<feature type="domain" description="Mechanosensitive ion channel MscS C-terminal" evidence="8">
    <location>
        <begin position="193"/>
        <end position="274"/>
    </location>
</feature>
<dbReference type="SUPFAM" id="SSF82861">
    <property type="entry name" value="Mechanosensitive channel protein MscS (YggB), transmembrane region"/>
    <property type="match status" value="1"/>
</dbReference>
<evidence type="ECO:0000259" key="7">
    <source>
        <dbReference type="Pfam" id="PF00924"/>
    </source>
</evidence>
<feature type="domain" description="Mechanosensitive ion channel MscS" evidence="7">
    <location>
        <begin position="119"/>
        <end position="185"/>
    </location>
</feature>
<dbReference type="Gene3D" id="2.30.30.60">
    <property type="match status" value="1"/>
</dbReference>
<evidence type="ECO:0000256" key="2">
    <source>
        <dbReference type="ARBA" id="ARBA00008017"/>
    </source>
</evidence>
<keyword evidence="5 6" id="KW-0472">Membrane</keyword>